<accession>A0AC11AZS7</accession>
<dbReference type="Ensembl" id="ENSOART00020008690.2">
    <property type="protein sequence ID" value="ENSOARP00020007178.2"/>
    <property type="gene ID" value="ENSOARG00020005642.2"/>
</dbReference>
<sequence length="494" mass="56249">MWRLVPPKLGRLSRSLKLAALGSLLVLMVLHSPSLLASWQRNELADRRFLQLNKCPACFGTSWCRRFLNGQVVFEAWGRLRLLDFLNVKNVYFAQYGEPREGGRRRVVLKRLGSQRELAQLDQSICKRATGRPRCDLLQAMPRTEFARLNGDVRLLTPEAVEGWSDLVHCPSQRLLDRLVRRYAETKDSGSFLLRNLKDSERMQLLLTLAFNPEPLVLQVGAGFRLGVSCREGRTGNGSREKRPRPRRSPCLDPARRGGGRGKKAAQGDPGRSAGSRRATRLRSFPSDEGWPFAKYLGACGRMVAVNYVGEELWSYFNAPWEKRVDLAWQLMEIAEQLTNNDFEFALYLLDVSFDNFAVGPRDGKVIIVDAENVLVADKRLIRQNKPENWDVWYESKFDDCDKEACLSFSKEILCARATVDHNYYAVCQNLLSRHATWRGTSGGLLHDPPSEIAKDGRLEALLDECANPKKRYGRFQAAKELREYLAQLSNNVR</sequence>
<gene>
    <name evidence="1" type="primary">DIPK2A</name>
</gene>
<reference evidence="1" key="2">
    <citation type="submission" date="2025-08" db="UniProtKB">
        <authorList>
            <consortium name="Ensembl"/>
        </authorList>
    </citation>
    <scope>IDENTIFICATION</scope>
</reference>
<evidence type="ECO:0000313" key="1">
    <source>
        <dbReference type="Ensembl" id="ENSOARP00020007178.2"/>
    </source>
</evidence>
<protein>
    <submittedName>
        <fullName evidence="1">Divergent protein kinase domain 2A</fullName>
    </submittedName>
</protein>
<reference evidence="1" key="3">
    <citation type="submission" date="2025-09" db="UniProtKB">
        <authorList>
            <consortium name="Ensembl"/>
        </authorList>
    </citation>
    <scope>IDENTIFICATION</scope>
</reference>
<organism evidence="1">
    <name type="scientific">Ovis aries</name>
    <name type="common">Sheep</name>
    <dbReference type="NCBI Taxonomy" id="9940"/>
    <lineage>
        <taxon>Eukaryota</taxon>
        <taxon>Metazoa</taxon>
        <taxon>Chordata</taxon>
        <taxon>Craniata</taxon>
        <taxon>Vertebrata</taxon>
        <taxon>Euteleostomi</taxon>
        <taxon>Mammalia</taxon>
        <taxon>Eutheria</taxon>
        <taxon>Laurasiatheria</taxon>
        <taxon>Artiodactyla</taxon>
        <taxon>Ruminantia</taxon>
        <taxon>Pecora</taxon>
        <taxon>Bovidae</taxon>
        <taxon>Caprinae</taxon>
        <taxon>Ovis</taxon>
    </lineage>
</organism>
<name>A0AC11AZS7_SHEEP</name>
<reference evidence="1" key="1">
    <citation type="submission" date="2020-11" db="EMBL/GenBank/DDBJ databases">
        <authorList>
            <person name="Davenport K.M."/>
            <person name="Bickhart D.M."/>
            <person name="Smith T.P.L."/>
            <person name="Murdoch B.M."/>
            <person name="Rosen B.D."/>
        </authorList>
    </citation>
    <scope>NUCLEOTIDE SEQUENCE [LARGE SCALE GENOMIC DNA]</scope>
    <source>
        <strain evidence="1">OAR_USU_Benz2616</strain>
    </source>
</reference>
<proteinExistence type="predicted"/>